<keyword evidence="4" id="KW-1185">Reference proteome</keyword>
<evidence type="ECO:0000313" key="3">
    <source>
        <dbReference type="EMBL" id="MDT0651032.1"/>
    </source>
</evidence>
<sequence length="117" mass="13478">MDTSKNLFRILLLSLLFIGGSIATATAQSDIKELSEKSIEFSELPKAVQDAFKNSEYAEWEIEEVEKVETDKGTMYELEVENEDETYYELYFSLEGKLVLKKEKSHKDGEDGEDDHR</sequence>
<accession>A0ABU3CXE0</accession>
<proteinExistence type="predicted"/>
<dbReference type="InterPro" id="IPR021533">
    <property type="entry name" value="PepSY-like"/>
</dbReference>
<feature type="chain" id="PRO_5045450537" evidence="1">
    <location>
        <begin position="28"/>
        <end position="117"/>
    </location>
</feature>
<dbReference type="Pfam" id="PF11396">
    <property type="entry name" value="PepSY_like"/>
    <property type="match status" value="1"/>
</dbReference>
<protein>
    <submittedName>
        <fullName evidence="3">PepSY-like domain-containing protein</fullName>
    </submittedName>
</protein>
<gene>
    <name evidence="3" type="ORF">RM529_12800</name>
</gene>
<organism evidence="3 4">
    <name type="scientific">Autumnicola edwardsiae</name>
    <dbReference type="NCBI Taxonomy" id="3075594"/>
    <lineage>
        <taxon>Bacteria</taxon>
        <taxon>Pseudomonadati</taxon>
        <taxon>Bacteroidota</taxon>
        <taxon>Flavobacteriia</taxon>
        <taxon>Flavobacteriales</taxon>
        <taxon>Flavobacteriaceae</taxon>
        <taxon>Autumnicola</taxon>
    </lineage>
</organism>
<evidence type="ECO:0000313" key="4">
    <source>
        <dbReference type="Proteomes" id="UP001248819"/>
    </source>
</evidence>
<reference evidence="3 4" key="1">
    <citation type="submission" date="2023-09" db="EMBL/GenBank/DDBJ databases">
        <authorList>
            <person name="Rey-Velasco X."/>
        </authorList>
    </citation>
    <scope>NUCLEOTIDE SEQUENCE [LARGE SCALE GENOMIC DNA]</scope>
    <source>
        <strain evidence="3 4">F297</strain>
    </source>
</reference>
<dbReference type="Proteomes" id="UP001248819">
    <property type="component" value="Unassembled WGS sequence"/>
</dbReference>
<dbReference type="SUPFAM" id="SSF160574">
    <property type="entry name" value="BT0923-like"/>
    <property type="match status" value="1"/>
</dbReference>
<dbReference type="RefSeq" id="WP_311485172.1">
    <property type="nucleotide sequence ID" value="NZ_JAVRHP010000076.1"/>
</dbReference>
<evidence type="ECO:0000259" key="2">
    <source>
        <dbReference type="Pfam" id="PF11396"/>
    </source>
</evidence>
<feature type="signal peptide" evidence="1">
    <location>
        <begin position="1"/>
        <end position="27"/>
    </location>
</feature>
<name>A0ABU3CXE0_9FLAO</name>
<keyword evidence="1" id="KW-0732">Signal</keyword>
<evidence type="ECO:0000256" key="1">
    <source>
        <dbReference type="SAM" id="SignalP"/>
    </source>
</evidence>
<dbReference type="EMBL" id="JAVRHP010000076">
    <property type="protein sequence ID" value="MDT0651032.1"/>
    <property type="molecule type" value="Genomic_DNA"/>
</dbReference>
<feature type="domain" description="Putative beta-lactamase-inhibitor-like PepSY-like" evidence="2">
    <location>
        <begin position="36"/>
        <end position="98"/>
    </location>
</feature>
<dbReference type="Gene3D" id="3.10.450.360">
    <property type="match status" value="1"/>
</dbReference>
<comment type="caution">
    <text evidence="3">The sequence shown here is derived from an EMBL/GenBank/DDBJ whole genome shotgun (WGS) entry which is preliminary data.</text>
</comment>